<protein>
    <submittedName>
        <fullName evidence="1">Uncharacterized protein</fullName>
    </submittedName>
</protein>
<organism evidence="1 2">
    <name type="scientific">Ixodes persulcatus</name>
    <name type="common">Taiga tick</name>
    <dbReference type="NCBI Taxonomy" id="34615"/>
    <lineage>
        <taxon>Eukaryota</taxon>
        <taxon>Metazoa</taxon>
        <taxon>Ecdysozoa</taxon>
        <taxon>Arthropoda</taxon>
        <taxon>Chelicerata</taxon>
        <taxon>Arachnida</taxon>
        <taxon>Acari</taxon>
        <taxon>Parasitiformes</taxon>
        <taxon>Ixodida</taxon>
        <taxon>Ixodoidea</taxon>
        <taxon>Ixodidae</taxon>
        <taxon>Ixodinae</taxon>
        <taxon>Ixodes</taxon>
    </lineage>
</organism>
<reference evidence="1 2" key="1">
    <citation type="journal article" date="2020" name="Cell">
        <title>Large-Scale Comparative Analyses of Tick Genomes Elucidate Their Genetic Diversity and Vector Capacities.</title>
        <authorList>
            <consortium name="Tick Genome and Microbiome Consortium (TIGMIC)"/>
            <person name="Jia N."/>
            <person name="Wang J."/>
            <person name="Shi W."/>
            <person name="Du L."/>
            <person name="Sun Y."/>
            <person name="Zhan W."/>
            <person name="Jiang J.F."/>
            <person name="Wang Q."/>
            <person name="Zhang B."/>
            <person name="Ji P."/>
            <person name="Bell-Sakyi L."/>
            <person name="Cui X.M."/>
            <person name="Yuan T.T."/>
            <person name="Jiang B.G."/>
            <person name="Yang W.F."/>
            <person name="Lam T.T."/>
            <person name="Chang Q.C."/>
            <person name="Ding S.J."/>
            <person name="Wang X.J."/>
            <person name="Zhu J.G."/>
            <person name="Ruan X.D."/>
            <person name="Zhao L."/>
            <person name="Wei J.T."/>
            <person name="Ye R.Z."/>
            <person name="Que T.C."/>
            <person name="Du C.H."/>
            <person name="Zhou Y.H."/>
            <person name="Cheng J.X."/>
            <person name="Dai P.F."/>
            <person name="Guo W.B."/>
            <person name="Han X.H."/>
            <person name="Huang E.J."/>
            <person name="Li L.F."/>
            <person name="Wei W."/>
            <person name="Gao Y.C."/>
            <person name="Liu J.Z."/>
            <person name="Shao H.Z."/>
            <person name="Wang X."/>
            <person name="Wang C.C."/>
            <person name="Yang T.C."/>
            <person name="Huo Q.B."/>
            <person name="Li W."/>
            <person name="Chen H.Y."/>
            <person name="Chen S.E."/>
            <person name="Zhou L.G."/>
            <person name="Ni X.B."/>
            <person name="Tian J.H."/>
            <person name="Sheng Y."/>
            <person name="Liu T."/>
            <person name="Pan Y.S."/>
            <person name="Xia L.Y."/>
            <person name="Li J."/>
            <person name="Zhao F."/>
            <person name="Cao W.C."/>
        </authorList>
    </citation>
    <scope>NUCLEOTIDE SEQUENCE [LARGE SCALE GENOMIC DNA]</scope>
    <source>
        <strain evidence="1">Iper-2018</strain>
    </source>
</reference>
<accession>A0AC60NZ25</accession>
<feature type="non-terminal residue" evidence="1">
    <location>
        <position position="1"/>
    </location>
</feature>
<gene>
    <name evidence="1" type="ORF">HPB47_010455</name>
</gene>
<proteinExistence type="predicted"/>
<dbReference type="Proteomes" id="UP000805193">
    <property type="component" value="Unassembled WGS sequence"/>
</dbReference>
<keyword evidence="2" id="KW-1185">Reference proteome</keyword>
<dbReference type="EMBL" id="JABSTQ010011350">
    <property type="protein sequence ID" value="KAG0412399.1"/>
    <property type="molecule type" value="Genomic_DNA"/>
</dbReference>
<evidence type="ECO:0000313" key="2">
    <source>
        <dbReference type="Proteomes" id="UP000805193"/>
    </source>
</evidence>
<evidence type="ECO:0000313" key="1">
    <source>
        <dbReference type="EMBL" id="KAG0412399.1"/>
    </source>
</evidence>
<name>A0AC60NZ25_IXOPE</name>
<comment type="caution">
    <text evidence="1">The sequence shown here is derived from an EMBL/GenBank/DDBJ whole genome shotgun (WGS) entry which is preliminary data.</text>
</comment>
<sequence>DCNYRSEPNCANCGCSHAATYAGCSSKKAATALRKQEILNGRAPNRRSPPSNPETGHQPETPSQRETSTPKKDRTYSHVLQRESKKQANTAKNISTVRVTGAYCICRRQSFKTLNFPCKDGDHL</sequence>